<dbReference type="GO" id="GO:0046872">
    <property type="term" value="F:metal ion binding"/>
    <property type="evidence" value="ECO:0007669"/>
    <property type="project" value="UniProtKB-KW"/>
</dbReference>
<protein>
    <recommendedName>
        <fullName evidence="2">biotin synthase</fullName>
        <ecNumber evidence="2">2.8.1.6</ecNumber>
    </recommendedName>
</protein>
<dbReference type="HOGENOM" id="CLU_1014518_0_0_9"/>
<dbReference type="CDD" id="cd01335">
    <property type="entry name" value="Radical_SAM"/>
    <property type="match status" value="1"/>
</dbReference>
<keyword evidence="7" id="KW-0093">Biotin biosynthesis</keyword>
<evidence type="ECO:0000256" key="2">
    <source>
        <dbReference type="ARBA" id="ARBA00012236"/>
    </source>
</evidence>
<evidence type="ECO:0000256" key="9">
    <source>
        <dbReference type="ARBA" id="ARBA00023014"/>
    </source>
</evidence>
<keyword evidence="13" id="KW-1185">Reference proteome</keyword>
<dbReference type="InterPro" id="IPR013785">
    <property type="entry name" value="Aldolase_TIM"/>
</dbReference>
<dbReference type="GO" id="GO:0004076">
    <property type="term" value="F:biotin synthase activity"/>
    <property type="evidence" value="ECO:0007669"/>
    <property type="project" value="UniProtKB-EC"/>
</dbReference>
<evidence type="ECO:0000256" key="10">
    <source>
        <dbReference type="ARBA" id="ARBA00051157"/>
    </source>
</evidence>
<dbReference type="EC" id="2.8.1.6" evidence="2"/>
<dbReference type="EMBL" id="CP000853">
    <property type="protein sequence ID" value="ABW17781.1"/>
    <property type="molecule type" value="Genomic_DNA"/>
</dbReference>
<evidence type="ECO:0000259" key="11">
    <source>
        <dbReference type="PROSITE" id="PS51918"/>
    </source>
</evidence>
<dbReference type="UniPathway" id="UPA00078">
    <property type="reaction ID" value="UER00162"/>
</dbReference>
<dbReference type="SUPFAM" id="SSF102114">
    <property type="entry name" value="Radical SAM enzymes"/>
    <property type="match status" value="1"/>
</dbReference>
<comment type="catalytic activity">
    <reaction evidence="10">
        <text>(4R,5S)-dethiobiotin + (sulfur carrier)-SH + 2 reduced [2Fe-2S]-[ferredoxin] + 2 S-adenosyl-L-methionine = (sulfur carrier)-H + biotin + 2 5'-deoxyadenosine + 2 L-methionine + 2 oxidized [2Fe-2S]-[ferredoxin]</text>
        <dbReference type="Rhea" id="RHEA:22060"/>
        <dbReference type="Rhea" id="RHEA-COMP:10000"/>
        <dbReference type="Rhea" id="RHEA-COMP:10001"/>
        <dbReference type="Rhea" id="RHEA-COMP:14737"/>
        <dbReference type="Rhea" id="RHEA-COMP:14739"/>
        <dbReference type="ChEBI" id="CHEBI:17319"/>
        <dbReference type="ChEBI" id="CHEBI:29917"/>
        <dbReference type="ChEBI" id="CHEBI:33737"/>
        <dbReference type="ChEBI" id="CHEBI:33738"/>
        <dbReference type="ChEBI" id="CHEBI:57586"/>
        <dbReference type="ChEBI" id="CHEBI:57844"/>
        <dbReference type="ChEBI" id="CHEBI:59789"/>
        <dbReference type="ChEBI" id="CHEBI:64428"/>
        <dbReference type="ChEBI" id="CHEBI:149473"/>
        <dbReference type="EC" id="2.8.1.6"/>
    </reaction>
</comment>
<comment type="pathway">
    <text evidence="1">Cofactor biosynthesis; biotin biosynthesis; biotin from 7,8-diaminononanoate: step 2/2.</text>
</comment>
<evidence type="ECO:0000313" key="12">
    <source>
        <dbReference type="EMBL" id="ABW17781.1"/>
    </source>
</evidence>
<dbReference type="GO" id="GO:0051537">
    <property type="term" value="F:2 iron, 2 sulfur cluster binding"/>
    <property type="evidence" value="ECO:0007669"/>
    <property type="project" value="UniProtKB-KW"/>
</dbReference>
<dbReference type="PANTHER" id="PTHR22976:SF2">
    <property type="entry name" value="BIOTIN SYNTHASE, MITOCHONDRIAL"/>
    <property type="match status" value="1"/>
</dbReference>
<gene>
    <name evidence="12" type="ordered locus">Clos_0217</name>
</gene>
<dbReference type="Proteomes" id="UP000000269">
    <property type="component" value="Chromosome"/>
</dbReference>
<name>A8MKW4_ALKOO</name>
<dbReference type="Pfam" id="PF04055">
    <property type="entry name" value="Radical_SAM"/>
    <property type="match status" value="1"/>
</dbReference>
<dbReference type="GO" id="GO:0051539">
    <property type="term" value="F:4 iron, 4 sulfur cluster binding"/>
    <property type="evidence" value="ECO:0007669"/>
    <property type="project" value="UniProtKB-KW"/>
</dbReference>
<keyword evidence="9" id="KW-0411">Iron-sulfur</keyword>
<dbReference type="eggNOG" id="COG0502">
    <property type="taxonomic scope" value="Bacteria"/>
</dbReference>
<keyword evidence="4" id="KW-0949">S-adenosyl-L-methionine</keyword>
<dbReference type="KEGG" id="aoe:Clos_0217"/>
<evidence type="ECO:0000256" key="3">
    <source>
        <dbReference type="ARBA" id="ARBA00022485"/>
    </source>
</evidence>
<evidence type="ECO:0000256" key="4">
    <source>
        <dbReference type="ARBA" id="ARBA00022691"/>
    </source>
</evidence>
<evidence type="ECO:0000313" key="13">
    <source>
        <dbReference type="Proteomes" id="UP000000269"/>
    </source>
</evidence>
<dbReference type="PROSITE" id="PS51918">
    <property type="entry name" value="RADICAL_SAM"/>
    <property type="match status" value="1"/>
</dbReference>
<evidence type="ECO:0000256" key="7">
    <source>
        <dbReference type="ARBA" id="ARBA00022756"/>
    </source>
</evidence>
<evidence type="ECO:0000256" key="1">
    <source>
        <dbReference type="ARBA" id="ARBA00004942"/>
    </source>
</evidence>
<sequence>MLNEIMEMSDEDLFLKAQEIGSYKRKINTGPAIITGACLTQPHCNHCKWDSFKSGDHAFSQKNSLESVIERGKLMESIGVHRIFTATGWMGHTIPADYPLYIEALKAHTNMEVFGLFGAIDKESLKALQSAGMDGYLCGIESPNEDIYKKFRPGGDTLSDRLKTLYDMKALGLKVWSGFLVGLGETKEDVMKGLEILKDLEPESLSILPFTPYPFTNMMGENPANPLHWARTVAQAHLYMPNANIFSDSKVGFYGKFSELTGANGSYIFPRKE</sequence>
<evidence type="ECO:0000256" key="8">
    <source>
        <dbReference type="ARBA" id="ARBA00023004"/>
    </source>
</evidence>
<evidence type="ECO:0000256" key="6">
    <source>
        <dbReference type="ARBA" id="ARBA00022723"/>
    </source>
</evidence>
<dbReference type="InterPro" id="IPR002684">
    <property type="entry name" value="Biotin_synth/BioAB"/>
</dbReference>
<accession>A8MKW4</accession>
<dbReference type="InterPro" id="IPR006638">
    <property type="entry name" value="Elp3/MiaA/NifB-like_rSAM"/>
</dbReference>
<dbReference type="AlphaFoldDB" id="A8MKW4"/>
<dbReference type="OrthoDB" id="9786826at2"/>
<proteinExistence type="predicted"/>
<dbReference type="SMART" id="SM00729">
    <property type="entry name" value="Elp3"/>
    <property type="match status" value="1"/>
</dbReference>
<dbReference type="Gene3D" id="3.20.20.70">
    <property type="entry name" value="Aldolase class I"/>
    <property type="match status" value="1"/>
</dbReference>
<keyword evidence="3" id="KW-0004">4Fe-4S</keyword>
<evidence type="ECO:0000256" key="5">
    <source>
        <dbReference type="ARBA" id="ARBA00022714"/>
    </source>
</evidence>
<dbReference type="InterPro" id="IPR007197">
    <property type="entry name" value="rSAM"/>
</dbReference>
<dbReference type="GO" id="GO:0009102">
    <property type="term" value="P:biotin biosynthetic process"/>
    <property type="evidence" value="ECO:0007669"/>
    <property type="project" value="UniProtKB-UniPathway"/>
</dbReference>
<keyword evidence="5" id="KW-0001">2Fe-2S</keyword>
<dbReference type="PANTHER" id="PTHR22976">
    <property type="entry name" value="BIOTIN SYNTHASE"/>
    <property type="match status" value="1"/>
</dbReference>
<reference evidence="13" key="1">
    <citation type="submission" date="2007-10" db="EMBL/GenBank/DDBJ databases">
        <title>Complete genome of Alkaliphilus oremlandii OhILAs.</title>
        <authorList>
            <person name="Copeland A."/>
            <person name="Lucas S."/>
            <person name="Lapidus A."/>
            <person name="Barry K."/>
            <person name="Detter J.C."/>
            <person name="Glavina del Rio T."/>
            <person name="Hammon N."/>
            <person name="Israni S."/>
            <person name="Dalin E."/>
            <person name="Tice H."/>
            <person name="Pitluck S."/>
            <person name="Chain P."/>
            <person name="Malfatti S."/>
            <person name="Shin M."/>
            <person name="Vergez L."/>
            <person name="Schmutz J."/>
            <person name="Larimer F."/>
            <person name="Land M."/>
            <person name="Hauser L."/>
            <person name="Kyrpides N."/>
            <person name="Mikhailova N."/>
            <person name="Stolz J.F."/>
            <person name="Dawson A."/>
            <person name="Fisher E."/>
            <person name="Crable B."/>
            <person name="Perera E."/>
            <person name="Lisak J."/>
            <person name="Ranganathan M."/>
            <person name="Basu P."/>
            <person name="Richardson P."/>
        </authorList>
    </citation>
    <scope>NUCLEOTIDE SEQUENCE [LARGE SCALE GENOMIC DNA]</scope>
    <source>
        <strain evidence="13">OhILAs</strain>
    </source>
</reference>
<keyword evidence="6" id="KW-0479">Metal-binding</keyword>
<dbReference type="RefSeq" id="WP_012158096.1">
    <property type="nucleotide sequence ID" value="NC_009922.1"/>
</dbReference>
<keyword evidence="8" id="KW-0408">Iron</keyword>
<organism evidence="12 13">
    <name type="scientific">Alkaliphilus oremlandii (strain OhILAs)</name>
    <name type="common">Clostridium oremlandii (strain OhILAs)</name>
    <dbReference type="NCBI Taxonomy" id="350688"/>
    <lineage>
        <taxon>Bacteria</taxon>
        <taxon>Bacillati</taxon>
        <taxon>Bacillota</taxon>
        <taxon>Clostridia</taxon>
        <taxon>Peptostreptococcales</taxon>
        <taxon>Natronincolaceae</taxon>
        <taxon>Alkaliphilus</taxon>
    </lineage>
</organism>
<dbReference type="STRING" id="350688.Clos_0217"/>
<feature type="domain" description="Radical SAM core" evidence="11">
    <location>
        <begin position="23"/>
        <end position="249"/>
    </location>
</feature>
<dbReference type="SFLD" id="SFLDS00029">
    <property type="entry name" value="Radical_SAM"/>
    <property type="match status" value="1"/>
</dbReference>
<dbReference type="SFLD" id="SFLDG01060">
    <property type="entry name" value="BATS_domain_containing"/>
    <property type="match status" value="1"/>
</dbReference>
<dbReference type="InterPro" id="IPR058240">
    <property type="entry name" value="rSAM_sf"/>
</dbReference>